<dbReference type="RefSeq" id="WP_015751167.1">
    <property type="nucleotide sequence ID" value="NC_013223.1"/>
</dbReference>
<dbReference type="InterPro" id="IPR003141">
    <property type="entry name" value="Pol/His_phosphatase_N"/>
</dbReference>
<evidence type="ECO:0000313" key="3">
    <source>
        <dbReference type="Proteomes" id="UP000001052"/>
    </source>
</evidence>
<feature type="domain" description="Polymerase/histidinol phosphatase N-terminal" evidence="1">
    <location>
        <begin position="4"/>
        <end position="69"/>
    </location>
</feature>
<dbReference type="SMART" id="SM00481">
    <property type="entry name" value="POLIIIAc"/>
    <property type="match status" value="1"/>
</dbReference>
<dbReference type="KEGG" id="drt:Dret_0717"/>
<accession>C8X0R2</accession>
<dbReference type="Gene3D" id="1.10.150.650">
    <property type="match status" value="1"/>
</dbReference>
<sequence>MPCIDLHTHSNASDGTLTPRELIALARQEQVAAVALTDHDTTMGLPEAIEAGRELGVEVIPGCELSVDFPGGMMHVLGLWLPKHPRHLQKILQDLRNKRNTRNERMIAKLQAAGVGITSSEILKMAGDAAVGRPHIAQALVGKNIAVDFNDAFHRFIGPEGMAYVPKDKLSPKKAIAALREEEATVILAHPFSLGLSAEELEKEVAHLKSLGLDGIEAYYPEHSPELIRHCESLAERYDLLLSGGSDFHGAVKPDIHLGRGKDGLHVPYALLERMKKARRLKGQWVTESLL</sequence>
<dbReference type="Gene3D" id="3.20.20.140">
    <property type="entry name" value="Metal-dependent hydrolases"/>
    <property type="match status" value="1"/>
</dbReference>
<dbReference type="Pfam" id="PF02811">
    <property type="entry name" value="PHP"/>
    <property type="match status" value="1"/>
</dbReference>
<name>C8X0R2_DESRD</name>
<dbReference type="GO" id="GO:0035312">
    <property type="term" value="F:5'-3' DNA exonuclease activity"/>
    <property type="evidence" value="ECO:0007669"/>
    <property type="project" value="TreeGrafter"/>
</dbReference>
<dbReference type="HOGENOM" id="CLU_067347_1_0_7"/>
<dbReference type="GO" id="GO:0004534">
    <property type="term" value="F:5'-3' RNA exonuclease activity"/>
    <property type="evidence" value="ECO:0007669"/>
    <property type="project" value="TreeGrafter"/>
</dbReference>
<dbReference type="InterPro" id="IPR004013">
    <property type="entry name" value="PHP_dom"/>
</dbReference>
<dbReference type="AlphaFoldDB" id="C8X0R2"/>
<dbReference type="eggNOG" id="COG0613">
    <property type="taxonomic scope" value="Bacteria"/>
</dbReference>
<dbReference type="EMBL" id="CP001734">
    <property type="protein sequence ID" value="ACV68009.1"/>
    <property type="molecule type" value="Genomic_DNA"/>
</dbReference>
<evidence type="ECO:0000259" key="1">
    <source>
        <dbReference type="SMART" id="SM00481"/>
    </source>
</evidence>
<dbReference type="PANTHER" id="PTHR42924">
    <property type="entry name" value="EXONUCLEASE"/>
    <property type="match status" value="1"/>
</dbReference>
<dbReference type="SUPFAM" id="SSF89550">
    <property type="entry name" value="PHP domain-like"/>
    <property type="match status" value="1"/>
</dbReference>
<reference evidence="2 3" key="2">
    <citation type="journal article" date="2010" name="Stand. Genomic Sci.">
        <title>Complete genome sequence of Desulfohalobium retbaense type strain (HR(100)).</title>
        <authorList>
            <person name="Spring S."/>
            <person name="Nolan M."/>
            <person name="Lapidus A."/>
            <person name="Glavina Del Rio T."/>
            <person name="Copeland A."/>
            <person name="Tice H."/>
            <person name="Cheng J.F."/>
            <person name="Lucas S."/>
            <person name="Land M."/>
            <person name="Chen F."/>
            <person name="Bruce D."/>
            <person name="Goodwin L."/>
            <person name="Pitluck S."/>
            <person name="Ivanova N."/>
            <person name="Mavromatis K."/>
            <person name="Mikhailova N."/>
            <person name="Pati A."/>
            <person name="Chen A."/>
            <person name="Palaniappan K."/>
            <person name="Hauser L."/>
            <person name="Chang Y.J."/>
            <person name="Jeffries C.D."/>
            <person name="Munk C."/>
            <person name="Kiss H."/>
            <person name="Chain P."/>
            <person name="Han C."/>
            <person name="Brettin T."/>
            <person name="Detter J.C."/>
            <person name="Schuler E."/>
            <person name="Goker M."/>
            <person name="Rohde M."/>
            <person name="Bristow J."/>
            <person name="Eisen J.A."/>
            <person name="Markowitz V."/>
            <person name="Hugenholtz P."/>
            <person name="Kyrpides N.C."/>
            <person name="Klenk H.P."/>
        </authorList>
    </citation>
    <scope>NUCLEOTIDE SEQUENCE [LARGE SCALE GENOMIC DNA]</scope>
    <source>
        <strain evidence="2 3">DSM 5692</strain>
    </source>
</reference>
<protein>
    <submittedName>
        <fullName evidence="2">PHP domain protein</fullName>
    </submittedName>
</protein>
<dbReference type="STRING" id="485915.Dret_0717"/>
<reference evidence="3" key="1">
    <citation type="submission" date="2009-09" db="EMBL/GenBank/DDBJ databases">
        <title>The complete chromosome of Desulfohalobium retbaense DSM 5692.</title>
        <authorList>
            <consortium name="US DOE Joint Genome Institute (JGI-PGF)"/>
            <person name="Lucas S."/>
            <person name="Copeland A."/>
            <person name="Lapidus A."/>
            <person name="Glavina del Rio T."/>
            <person name="Dalin E."/>
            <person name="Tice H."/>
            <person name="Bruce D."/>
            <person name="Goodwin L."/>
            <person name="Pitluck S."/>
            <person name="Kyrpides N."/>
            <person name="Mavromatis K."/>
            <person name="Ivanova N."/>
            <person name="Mikhailova N."/>
            <person name="Munk A.C."/>
            <person name="Brettin T."/>
            <person name="Detter J.C."/>
            <person name="Han C."/>
            <person name="Tapia R."/>
            <person name="Larimer F."/>
            <person name="Land M."/>
            <person name="Hauser L."/>
            <person name="Markowitz V."/>
            <person name="Cheng J.-F."/>
            <person name="Hugenholtz P."/>
            <person name="Woyke T."/>
            <person name="Wu D."/>
            <person name="Spring S."/>
            <person name="Klenk H.-P."/>
            <person name="Eisen J.A."/>
        </authorList>
    </citation>
    <scope>NUCLEOTIDE SEQUENCE [LARGE SCALE GENOMIC DNA]</scope>
    <source>
        <strain evidence="3">DSM 5692</strain>
    </source>
</reference>
<evidence type="ECO:0000313" key="2">
    <source>
        <dbReference type="EMBL" id="ACV68009.1"/>
    </source>
</evidence>
<organism evidence="2 3">
    <name type="scientific">Desulfohalobium retbaense (strain ATCC 49708 / DSM 5692 / JCM 16813 / HR100)</name>
    <dbReference type="NCBI Taxonomy" id="485915"/>
    <lineage>
        <taxon>Bacteria</taxon>
        <taxon>Pseudomonadati</taxon>
        <taxon>Thermodesulfobacteriota</taxon>
        <taxon>Desulfovibrionia</taxon>
        <taxon>Desulfovibrionales</taxon>
        <taxon>Desulfohalobiaceae</taxon>
        <taxon>Desulfohalobium</taxon>
    </lineage>
</organism>
<dbReference type="Proteomes" id="UP000001052">
    <property type="component" value="Chromosome"/>
</dbReference>
<dbReference type="InterPro" id="IPR052018">
    <property type="entry name" value="PHP_domain"/>
</dbReference>
<dbReference type="InterPro" id="IPR016195">
    <property type="entry name" value="Pol/histidinol_Pase-like"/>
</dbReference>
<gene>
    <name evidence="2" type="ordered locus">Dret_0717</name>
</gene>
<dbReference type="PANTHER" id="PTHR42924:SF3">
    <property type="entry name" value="POLYMERASE_HISTIDINOL PHOSPHATASE N-TERMINAL DOMAIN-CONTAINING PROTEIN"/>
    <property type="match status" value="1"/>
</dbReference>
<keyword evidence="3" id="KW-1185">Reference proteome</keyword>
<dbReference type="OrthoDB" id="9804333at2"/>
<dbReference type="CDD" id="cd07438">
    <property type="entry name" value="PHP_HisPPase_AMP"/>
    <property type="match status" value="1"/>
</dbReference>
<proteinExistence type="predicted"/>